<organism evidence="4 5">
    <name type="scientific">Rhododendron griersonianum</name>
    <dbReference type="NCBI Taxonomy" id="479676"/>
    <lineage>
        <taxon>Eukaryota</taxon>
        <taxon>Viridiplantae</taxon>
        <taxon>Streptophyta</taxon>
        <taxon>Embryophyta</taxon>
        <taxon>Tracheophyta</taxon>
        <taxon>Spermatophyta</taxon>
        <taxon>Magnoliopsida</taxon>
        <taxon>eudicotyledons</taxon>
        <taxon>Gunneridae</taxon>
        <taxon>Pentapetalae</taxon>
        <taxon>asterids</taxon>
        <taxon>Ericales</taxon>
        <taxon>Ericaceae</taxon>
        <taxon>Ericoideae</taxon>
        <taxon>Rhodoreae</taxon>
        <taxon>Rhododendron</taxon>
    </lineage>
</organism>
<comment type="caution">
    <text evidence="4">The sequence shown here is derived from an EMBL/GenBank/DDBJ whole genome shotgun (WGS) entry which is preliminary data.</text>
</comment>
<sequence>MKVHVRFRFKNLSKRVDSGNIMVEQNYDRHCIRNVIFGEILESDHSIYNQEWQDLHKSLTTLDRGWKYLANHVSLWHWKERFDFFIKLSTWGHYGKKKMGFVLDPRSRFLNMDILLRDRLPQYLNWNTTILPNFVGSPLLKFLSASTSSYDSSVFDLIRFIRNVYQHITDKKKDDKYLYIDRHVHWAKEEVTEHEVSKVFPKLLLELTAELSVVNFIRI</sequence>
<dbReference type="GO" id="GO:0004540">
    <property type="term" value="F:RNA nuclease activity"/>
    <property type="evidence" value="ECO:0007669"/>
    <property type="project" value="InterPro"/>
</dbReference>
<dbReference type="InterPro" id="IPR038357">
    <property type="entry name" value="KEN_sf"/>
</dbReference>
<evidence type="ECO:0000256" key="2">
    <source>
        <dbReference type="ARBA" id="ARBA00022840"/>
    </source>
</evidence>
<dbReference type="EMBL" id="JACTNZ010000006">
    <property type="protein sequence ID" value="KAG5542886.1"/>
    <property type="molecule type" value="Genomic_DNA"/>
</dbReference>
<dbReference type="InterPro" id="IPR010513">
    <property type="entry name" value="KEN_dom"/>
</dbReference>
<dbReference type="Proteomes" id="UP000823749">
    <property type="component" value="Chromosome 6"/>
</dbReference>
<keyword evidence="1" id="KW-0547">Nucleotide-binding</keyword>
<dbReference type="Pfam" id="PF06479">
    <property type="entry name" value="Ribonuc_2-5A"/>
    <property type="match status" value="1"/>
</dbReference>
<feature type="domain" description="KEN" evidence="3">
    <location>
        <begin position="139"/>
        <end position="207"/>
    </location>
</feature>
<accession>A0AAV6JNR6</accession>
<evidence type="ECO:0000313" key="4">
    <source>
        <dbReference type="EMBL" id="KAG5542886.1"/>
    </source>
</evidence>
<dbReference type="Gene3D" id="1.20.1440.180">
    <property type="entry name" value="KEN domain"/>
    <property type="match status" value="1"/>
</dbReference>
<gene>
    <name evidence="4" type="ORF">RHGRI_015843</name>
</gene>
<dbReference type="AlphaFoldDB" id="A0AAV6JNR6"/>
<evidence type="ECO:0000313" key="5">
    <source>
        <dbReference type="Proteomes" id="UP000823749"/>
    </source>
</evidence>
<evidence type="ECO:0000256" key="1">
    <source>
        <dbReference type="ARBA" id="ARBA00022741"/>
    </source>
</evidence>
<evidence type="ECO:0000259" key="3">
    <source>
        <dbReference type="Pfam" id="PF06479"/>
    </source>
</evidence>
<protein>
    <recommendedName>
        <fullName evidence="3">KEN domain-containing protein</fullName>
    </recommendedName>
</protein>
<dbReference type="GO" id="GO:0005524">
    <property type="term" value="F:ATP binding"/>
    <property type="evidence" value="ECO:0007669"/>
    <property type="project" value="UniProtKB-KW"/>
</dbReference>
<name>A0AAV6JNR6_9ERIC</name>
<dbReference type="GO" id="GO:0006397">
    <property type="term" value="P:mRNA processing"/>
    <property type="evidence" value="ECO:0007669"/>
    <property type="project" value="InterPro"/>
</dbReference>
<proteinExistence type="predicted"/>
<keyword evidence="2" id="KW-0067">ATP-binding</keyword>
<keyword evidence="5" id="KW-1185">Reference proteome</keyword>
<reference evidence="4 5" key="1">
    <citation type="submission" date="2020-08" db="EMBL/GenBank/DDBJ databases">
        <title>Plant Genome Project.</title>
        <authorList>
            <person name="Zhang R.-G."/>
        </authorList>
    </citation>
    <scope>NUCLEOTIDE SEQUENCE [LARGE SCALE GENOMIC DNA]</scope>
    <source>
        <strain evidence="4">WSP0</strain>
        <tissue evidence="4">Leaf</tissue>
    </source>
</reference>